<proteinExistence type="predicted"/>
<keyword evidence="2" id="KW-1185">Reference proteome</keyword>
<dbReference type="STRING" id="360412.LARV_03756"/>
<dbReference type="RefSeq" id="WP_075075359.1">
    <property type="nucleotide sequence ID" value="NZ_DF967973.1"/>
</dbReference>
<dbReference type="OrthoDB" id="5770817at2"/>
<evidence type="ECO:0000313" key="1">
    <source>
        <dbReference type="EMBL" id="GAP15961.1"/>
    </source>
</evidence>
<dbReference type="AlphaFoldDB" id="A0A0K8MY66"/>
<dbReference type="Proteomes" id="UP000055060">
    <property type="component" value="Unassembled WGS sequence"/>
</dbReference>
<organism evidence="1">
    <name type="scientific">Longilinea arvoryzae</name>
    <dbReference type="NCBI Taxonomy" id="360412"/>
    <lineage>
        <taxon>Bacteria</taxon>
        <taxon>Bacillati</taxon>
        <taxon>Chloroflexota</taxon>
        <taxon>Anaerolineae</taxon>
        <taxon>Anaerolineales</taxon>
        <taxon>Anaerolineaceae</taxon>
        <taxon>Longilinea</taxon>
    </lineage>
</organism>
<dbReference type="EMBL" id="DF967973">
    <property type="protein sequence ID" value="GAP15961.1"/>
    <property type="molecule type" value="Genomic_DNA"/>
</dbReference>
<name>A0A0K8MY66_9CHLR</name>
<sequence length="91" mass="10663">MDWSEIQATYPDTWLILEALEAHSEGGLRILDKVTVITTCEDGENAARAYRKLHKEFPEREFYFIHTSRETLKIEERLWVGIRSIHADPDC</sequence>
<reference evidence="1" key="1">
    <citation type="submission" date="2015-07" db="EMBL/GenBank/DDBJ databases">
        <title>Draft Genome Sequences of Anaerolinea thermolimosa IMO-1, Bellilinea caldifistulae GOMI-1, Leptolinea tardivitalis YMTK-2, Levilinea saccharolytica KIBI-1,Longilinea arvoryzae KOME-1, Previously Described as Members of the Anaerolineaceae (Chloroflexi).</title>
        <authorList>
            <person name="Sekiguchi Y."/>
            <person name="Ohashi A."/>
            <person name="Matsuura N."/>
            <person name="Tourlousse M.D."/>
        </authorList>
    </citation>
    <scope>NUCLEOTIDE SEQUENCE [LARGE SCALE GENOMIC DNA]</scope>
    <source>
        <strain evidence="1">KOME-1</strain>
    </source>
</reference>
<evidence type="ECO:0000313" key="2">
    <source>
        <dbReference type="Proteomes" id="UP000055060"/>
    </source>
</evidence>
<gene>
    <name evidence="1" type="ORF">LARV_03756</name>
</gene>
<protein>
    <submittedName>
        <fullName evidence="1">Uncharacterized protein</fullName>
    </submittedName>
</protein>
<accession>A0A0K8MY66</accession>